<protein>
    <recommendedName>
        <fullName evidence="4">Big-1 domain-containing protein</fullName>
    </recommendedName>
</protein>
<dbReference type="InterPro" id="IPR008964">
    <property type="entry name" value="Invasin/intimin_cell_adhesion"/>
</dbReference>
<name>A0A3M6QVY4_9BURK</name>
<keyword evidence="3" id="KW-1185">Reference proteome</keyword>
<dbReference type="Proteomes" id="UP000278006">
    <property type="component" value="Unassembled WGS sequence"/>
</dbReference>
<dbReference type="EMBL" id="RDQO01000002">
    <property type="protein sequence ID" value="RMX06672.1"/>
    <property type="molecule type" value="Genomic_DNA"/>
</dbReference>
<dbReference type="Gene3D" id="2.60.40.10">
    <property type="entry name" value="Immunoglobulins"/>
    <property type="match status" value="3"/>
</dbReference>
<dbReference type="SUPFAM" id="SSF49373">
    <property type="entry name" value="Invasin/intimin cell-adhesion fragments"/>
    <property type="match status" value="2"/>
</dbReference>
<dbReference type="InterPro" id="IPR013783">
    <property type="entry name" value="Ig-like_fold"/>
</dbReference>
<reference evidence="2 3" key="1">
    <citation type="submission" date="2018-10" db="EMBL/GenBank/DDBJ databases">
        <title>Draft genome of Cortibacter populi DSM10536.</title>
        <authorList>
            <person name="Bernier A.-M."/>
            <person name="Bernard K."/>
        </authorList>
    </citation>
    <scope>NUCLEOTIDE SEQUENCE [LARGE SCALE GENOMIC DNA]</scope>
    <source>
        <strain evidence="2 3">DSM 105136</strain>
    </source>
</reference>
<evidence type="ECO:0000256" key="1">
    <source>
        <dbReference type="SAM" id="MobiDB-lite"/>
    </source>
</evidence>
<accession>A0A3M6QVY4</accession>
<dbReference type="AlphaFoldDB" id="A0A3M6QVY4"/>
<evidence type="ECO:0000313" key="3">
    <source>
        <dbReference type="Proteomes" id="UP000278006"/>
    </source>
</evidence>
<comment type="caution">
    <text evidence="2">The sequence shown here is derived from an EMBL/GenBank/DDBJ whole genome shotgun (WGS) entry which is preliminary data.</text>
</comment>
<feature type="compositionally biased region" description="Gly residues" evidence="1">
    <location>
        <begin position="13"/>
        <end position="34"/>
    </location>
</feature>
<proteinExistence type="predicted"/>
<evidence type="ECO:0000313" key="2">
    <source>
        <dbReference type="EMBL" id="RMX06672.1"/>
    </source>
</evidence>
<evidence type="ECO:0008006" key="4">
    <source>
        <dbReference type="Google" id="ProtNLM"/>
    </source>
</evidence>
<feature type="region of interest" description="Disordered" evidence="1">
    <location>
        <begin position="13"/>
        <end position="39"/>
    </location>
</feature>
<gene>
    <name evidence="2" type="ORF">D8I35_09200</name>
</gene>
<sequence length="512" mass="50516">MVIAVAAGALTACGGGGGDPGTPSGGSGSGGSDGGSSSEFEAKFSVSIRDLNTGATVTRITTAETARVLATLTRSDGGDVSNQVVTFSESGAGLLKFSPTSMTALTDADGTASIEVAAASSSSAGATSIAVNATVNGQSATGSTNLAISSNPAVDPQTLVQSLLYSGSNPSDRSIVIAGSGGSGRSESAQLQFKAADQNGAAVAGATVQFQLNTSLPTGQAPRLLTTSAVTNSEGIATASVLSGTAATSVIVRAEINNGINTVSTQSDVVTVTTGLATQAGFDLAASKHTLDDSLSGDTSTITVRAVDANGNPVADGVAIVATSDKGRVGTADRGGCVTTDGACTVDYLVQEPRPADGEDVNVLFSARLGDGTEISKVLPLRQSRIENVGLWSTAGVANLGSRITTLTPGDADECAFTTQAYIGTPGGSSLPAGSTAAFVSHTTGLSASFSSGLPVASDAFYRQLVDIKVTGRKKTEQVAAVTGGTITLSATLNGKTVSPVRLTVSGIPGCE</sequence>
<organism evidence="2 3">
    <name type="scientific">Corticibacter populi</name>
    <dbReference type="NCBI Taxonomy" id="1550736"/>
    <lineage>
        <taxon>Bacteria</taxon>
        <taxon>Pseudomonadati</taxon>
        <taxon>Pseudomonadota</taxon>
        <taxon>Betaproteobacteria</taxon>
        <taxon>Burkholderiales</taxon>
        <taxon>Comamonadaceae</taxon>
        <taxon>Corticibacter</taxon>
    </lineage>
</organism>